<feature type="chain" id="PRO_5012056042" description="Intradiol ring-cleavage dioxygenases domain-containing protein" evidence="2">
    <location>
        <begin position="23"/>
        <end position="355"/>
    </location>
</feature>
<feature type="signal peptide" evidence="2">
    <location>
        <begin position="1"/>
        <end position="22"/>
    </location>
</feature>
<dbReference type="PANTHER" id="PTHR34315:SF1">
    <property type="entry name" value="INTRADIOL RING-CLEAVAGE DIOXYGENASES DOMAIN-CONTAINING PROTEIN-RELATED"/>
    <property type="match status" value="1"/>
</dbReference>
<keyword evidence="2" id="KW-0732">Signal</keyword>
<reference evidence="3 4" key="1">
    <citation type="journal article" date="2014" name="Nat. Commun.">
        <title>Klebsormidium flaccidum genome reveals primary factors for plant terrestrial adaptation.</title>
        <authorList>
            <person name="Hori K."/>
            <person name="Maruyama F."/>
            <person name="Fujisawa T."/>
            <person name="Togashi T."/>
            <person name="Yamamoto N."/>
            <person name="Seo M."/>
            <person name="Sato S."/>
            <person name="Yamada T."/>
            <person name="Mori H."/>
            <person name="Tajima N."/>
            <person name="Moriyama T."/>
            <person name="Ikeuchi M."/>
            <person name="Watanabe M."/>
            <person name="Wada H."/>
            <person name="Kobayashi K."/>
            <person name="Saito M."/>
            <person name="Masuda T."/>
            <person name="Sasaki-Sekimoto Y."/>
            <person name="Mashiguchi K."/>
            <person name="Awai K."/>
            <person name="Shimojima M."/>
            <person name="Masuda S."/>
            <person name="Iwai M."/>
            <person name="Nobusawa T."/>
            <person name="Narise T."/>
            <person name="Kondo S."/>
            <person name="Saito H."/>
            <person name="Sato R."/>
            <person name="Murakawa M."/>
            <person name="Ihara Y."/>
            <person name="Oshima-Yamada Y."/>
            <person name="Ohtaka K."/>
            <person name="Satoh M."/>
            <person name="Sonobe K."/>
            <person name="Ishii M."/>
            <person name="Ohtani R."/>
            <person name="Kanamori-Sato M."/>
            <person name="Honoki R."/>
            <person name="Miyazaki D."/>
            <person name="Mochizuki H."/>
            <person name="Umetsu J."/>
            <person name="Higashi K."/>
            <person name="Shibata D."/>
            <person name="Kamiya Y."/>
            <person name="Sato N."/>
            <person name="Nakamura Y."/>
            <person name="Tabata S."/>
            <person name="Ida S."/>
            <person name="Kurokawa K."/>
            <person name="Ohta H."/>
        </authorList>
    </citation>
    <scope>NUCLEOTIDE SEQUENCE [LARGE SCALE GENOMIC DNA]</scope>
    <source>
        <strain evidence="3 4">NIES-2285</strain>
    </source>
</reference>
<dbReference type="SUPFAM" id="SSF49482">
    <property type="entry name" value="Aromatic compound dioxygenase"/>
    <property type="match status" value="1"/>
</dbReference>
<name>A0A1Y1IBL9_KLENI</name>
<feature type="compositionally biased region" description="Low complexity" evidence="1">
    <location>
        <begin position="259"/>
        <end position="299"/>
    </location>
</feature>
<dbReference type="OrthoDB" id="2020622at2759"/>
<dbReference type="AlphaFoldDB" id="A0A1Y1IBL9"/>
<dbReference type="GO" id="GO:0016702">
    <property type="term" value="F:oxidoreductase activity, acting on single donors with incorporation of molecular oxygen, incorporation of two atoms of oxygen"/>
    <property type="evidence" value="ECO:0007669"/>
    <property type="project" value="InterPro"/>
</dbReference>
<dbReference type="InterPro" id="IPR015889">
    <property type="entry name" value="Intradiol_dOase_core"/>
</dbReference>
<dbReference type="CDD" id="cd03457">
    <property type="entry name" value="intradiol_dioxygenase_like"/>
    <property type="match status" value="1"/>
</dbReference>
<gene>
    <name evidence="3" type="ORF">KFL_004220030</name>
</gene>
<evidence type="ECO:0000256" key="1">
    <source>
        <dbReference type="SAM" id="MobiDB-lite"/>
    </source>
</evidence>
<dbReference type="Gene3D" id="2.60.130.10">
    <property type="entry name" value="Aromatic compound dioxygenase"/>
    <property type="match status" value="1"/>
</dbReference>
<evidence type="ECO:0008006" key="5">
    <source>
        <dbReference type="Google" id="ProtNLM"/>
    </source>
</evidence>
<feature type="region of interest" description="Disordered" evidence="1">
    <location>
        <begin position="256"/>
        <end position="299"/>
    </location>
</feature>
<evidence type="ECO:0000313" key="4">
    <source>
        <dbReference type="Proteomes" id="UP000054558"/>
    </source>
</evidence>
<sequence>MGTMTLPIVALSVLALLALVQCQPLSAPAPAPTATPTSCVLTPELTEGPYWLEDKLLRANITEGQAGIPFNLSIVVLDVTTCLPIPNVFVDIWHCNATGFYSGFGGSTTSSPGMGGGGPGGSSSSTNNQTFLRGITQTDANGVATFATIQPGWYAGRTPHIHVKVHIPTNTSTSVPAEYASSHTVHTGQLFFTDAHMALVSAVAPYTNDTNAYVALTSDGIYNSSPVELLNMTQVSATNIAAGLVATINAIVDTTANRPPTSSASNVATTSPSSTSATTAPSTSATTAPSTVAAATPTPTVAQSAPVSAVTSTSSAQAPGSAVPASSGSAMGAHPIDLTSATLLALVSFFAIACF</sequence>
<dbReference type="Proteomes" id="UP000054558">
    <property type="component" value="Unassembled WGS sequence"/>
</dbReference>
<dbReference type="PANTHER" id="PTHR34315">
    <property type="match status" value="1"/>
</dbReference>
<protein>
    <recommendedName>
        <fullName evidence="5">Intradiol ring-cleavage dioxygenases domain-containing protein</fullName>
    </recommendedName>
</protein>
<proteinExistence type="predicted"/>
<keyword evidence="4" id="KW-1185">Reference proteome</keyword>
<evidence type="ECO:0000313" key="3">
    <source>
        <dbReference type="EMBL" id="GAQ88364.1"/>
    </source>
</evidence>
<evidence type="ECO:0000256" key="2">
    <source>
        <dbReference type="SAM" id="SignalP"/>
    </source>
</evidence>
<organism evidence="3 4">
    <name type="scientific">Klebsormidium nitens</name>
    <name type="common">Green alga</name>
    <name type="synonym">Ulothrix nitens</name>
    <dbReference type="NCBI Taxonomy" id="105231"/>
    <lineage>
        <taxon>Eukaryota</taxon>
        <taxon>Viridiplantae</taxon>
        <taxon>Streptophyta</taxon>
        <taxon>Klebsormidiophyceae</taxon>
        <taxon>Klebsormidiales</taxon>
        <taxon>Klebsormidiaceae</taxon>
        <taxon>Klebsormidium</taxon>
    </lineage>
</organism>
<dbReference type="GO" id="GO:0005506">
    <property type="term" value="F:iron ion binding"/>
    <property type="evidence" value="ECO:0007669"/>
    <property type="project" value="InterPro"/>
</dbReference>
<accession>A0A1Y1IBL9</accession>
<dbReference type="OMA" id="ENCASKF"/>
<dbReference type="STRING" id="105231.A0A1Y1IBL9"/>
<dbReference type="EMBL" id="DF237371">
    <property type="protein sequence ID" value="GAQ88364.1"/>
    <property type="molecule type" value="Genomic_DNA"/>
</dbReference>